<dbReference type="InterPro" id="IPR036155">
    <property type="entry name" value="Crypto/Photolyase_N_sf"/>
</dbReference>
<dbReference type="GO" id="GO:0016829">
    <property type="term" value="F:lyase activity"/>
    <property type="evidence" value="ECO:0007669"/>
    <property type="project" value="UniProtKB-KW"/>
</dbReference>
<reference evidence="3 4" key="1">
    <citation type="submission" date="2020-08" db="EMBL/GenBank/DDBJ databases">
        <title>Genomic Encyclopedia of Type Strains, Phase IV (KMG-IV): sequencing the most valuable type-strain genomes for metagenomic binning, comparative biology and taxonomic classification.</title>
        <authorList>
            <person name="Goeker M."/>
        </authorList>
    </citation>
    <scope>NUCLEOTIDE SEQUENCE [LARGE SCALE GENOMIC DNA]</scope>
    <source>
        <strain evidence="3 4">DSM 21458</strain>
    </source>
</reference>
<evidence type="ECO:0000256" key="1">
    <source>
        <dbReference type="SAM" id="MobiDB-lite"/>
    </source>
</evidence>
<dbReference type="PROSITE" id="PS51645">
    <property type="entry name" value="PHR_CRY_ALPHA_BETA"/>
    <property type="match status" value="1"/>
</dbReference>
<organism evidence="3 4">
    <name type="scientific">Deinobacterium chartae</name>
    <dbReference type="NCBI Taxonomy" id="521158"/>
    <lineage>
        <taxon>Bacteria</taxon>
        <taxon>Thermotogati</taxon>
        <taxon>Deinococcota</taxon>
        <taxon>Deinococci</taxon>
        <taxon>Deinococcales</taxon>
        <taxon>Deinococcaceae</taxon>
        <taxon>Deinobacterium</taxon>
    </lineage>
</organism>
<dbReference type="EMBL" id="JACHHG010000002">
    <property type="protein sequence ID" value="MBB6097032.1"/>
    <property type="molecule type" value="Genomic_DNA"/>
</dbReference>
<dbReference type="Proteomes" id="UP000569951">
    <property type="component" value="Unassembled WGS sequence"/>
</dbReference>
<accession>A0A841HYQ3</accession>
<keyword evidence="3" id="KW-0456">Lyase</keyword>
<dbReference type="SUPFAM" id="SSF52425">
    <property type="entry name" value="Cryptochrome/photolyase, N-terminal domain"/>
    <property type="match status" value="1"/>
</dbReference>
<dbReference type="InterPro" id="IPR006050">
    <property type="entry name" value="DNA_photolyase_N"/>
</dbReference>
<comment type="caution">
    <text evidence="3">The sequence shown here is derived from an EMBL/GenBank/DDBJ whole genome shotgun (WGS) entry which is preliminary data.</text>
</comment>
<feature type="region of interest" description="Disordered" evidence="1">
    <location>
        <begin position="159"/>
        <end position="184"/>
    </location>
</feature>
<gene>
    <name evidence="3" type="ORF">HNR42_000446</name>
</gene>
<proteinExistence type="predicted"/>
<dbReference type="Gene3D" id="3.40.50.620">
    <property type="entry name" value="HUPs"/>
    <property type="match status" value="1"/>
</dbReference>
<protein>
    <submittedName>
        <fullName evidence="3">Deoxyribodipyrimidine photolyase</fullName>
    </submittedName>
</protein>
<dbReference type="AlphaFoldDB" id="A0A841HYQ3"/>
<feature type="domain" description="Photolyase/cryptochrome alpha/beta" evidence="2">
    <location>
        <begin position="5"/>
        <end position="138"/>
    </location>
</feature>
<evidence type="ECO:0000313" key="3">
    <source>
        <dbReference type="EMBL" id="MBB6097032.1"/>
    </source>
</evidence>
<name>A0A841HYQ3_9DEIO</name>
<sequence length="241" mass="27030">MSAQETVLLWHNTDLRVFDNPALTAAAEAGPVVGLVVFDDVEQRAFTDLERDLYLIGAHELTQGYARLGAELNVLSGDATARVIEALRAVGASRLLCSRRYVDPRGRYRRGLAQRDLDVLEAARAAGYGSLRLHGNTTRDFEETLPDLSRADYADEDQLPLSRPPLQLEGRQLPGGQELPPRPEFALSADPLEWSEEELYAALKIGTHSIRQLWREYPALRGALLDWEYGLYQRYWALDPA</sequence>
<dbReference type="InterPro" id="IPR014729">
    <property type="entry name" value="Rossmann-like_a/b/a_fold"/>
</dbReference>
<dbReference type="RefSeq" id="WP_183984091.1">
    <property type="nucleotide sequence ID" value="NZ_JACHHG010000002.1"/>
</dbReference>
<dbReference type="Pfam" id="PF00875">
    <property type="entry name" value="DNA_photolyase"/>
    <property type="match status" value="1"/>
</dbReference>
<evidence type="ECO:0000259" key="2">
    <source>
        <dbReference type="PROSITE" id="PS51645"/>
    </source>
</evidence>
<evidence type="ECO:0000313" key="4">
    <source>
        <dbReference type="Proteomes" id="UP000569951"/>
    </source>
</evidence>
<keyword evidence="4" id="KW-1185">Reference proteome</keyword>